<dbReference type="PANTHER" id="PTHR31190">
    <property type="entry name" value="DNA-BINDING DOMAIN"/>
    <property type="match status" value="1"/>
</dbReference>
<evidence type="ECO:0000313" key="10">
    <source>
        <dbReference type="Proteomes" id="UP000326396"/>
    </source>
</evidence>
<dbReference type="GO" id="GO:0003677">
    <property type="term" value="F:DNA binding"/>
    <property type="evidence" value="ECO:0007669"/>
    <property type="project" value="UniProtKB-KW"/>
</dbReference>
<dbReference type="CDD" id="cd00018">
    <property type="entry name" value="AP2"/>
    <property type="match status" value="2"/>
</dbReference>
<dbReference type="PRINTS" id="PR00367">
    <property type="entry name" value="ETHRSPELEMNT"/>
</dbReference>
<organism evidence="9 10">
    <name type="scientific">Mikania micrantha</name>
    <name type="common">bitter vine</name>
    <dbReference type="NCBI Taxonomy" id="192012"/>
    <lineage>
        <taxon>Eukaryota</taxon>
        <taxon>Viridiplantae</taxon>
        <taxon>Streptophyta</taxon>
        <taxon>Embryophyta</taxon>
        <taxon>Tracheophyta</taxon>
        <taxon>Spermatophyta</taxon>
        <taxon>Magnoliopsida</taxon>
        <taxon>eudicotyledons</taxon>
        <taxon>Gunneridae</taxon>
        <taxon>Pentapetalae</taxon>
        <taxon>asterids</taxon>
        <taxon>campanulids</taxon>
        <taxon>Asterales</taxon>
        <taxon>Asteraceae</taxon>
        <taxon>Asteroideae</taxon>
        <taxon>Heliantheae alliance</taxon>
        <taxon>Eupatorieae</taxon>
        <taxon>Mikania</taxon>
    </lineage>
</organism>
<dbReference type="Pfam" id="PF12776">
    <property type="entry name" value="Myb_DNA-bind_3"/>
    <property type="match status" value="2"/>
</dbReference>
<dbReference type="PROSITE" id="PS51032">
    <property type="entry name" value="AP2_ERF"/>
    <property type="match status" value="2"/>
</dbReference>
<keyword evidence="5" id="KW-0804">Transcription</keyword>
<dbReference type="Pfam" id="PF00847">
    <property type="entry name" value="AP2"/>
    <property type="match status" value="2"/>
</dbReference>
<evidence type="ECO:0000256" key="2">
    <source>
        <dbReference type="ARBA" id="ARBA00022821"/>
    </source>
</evidence>
<keyword evidence="6" id="KW-0539">Nucleus</keyword>
<dbReference type="SUPFAM" id="SSF54171">
    <property type="entry name" value="DNA-binding domain"/>
    <property type="match status" value="2"/>
</dbReference>
<evidence type="ECO:0000256" key="6">
    <source>
        <dbReference type="ARBA" id="ARBA00023242"/>
    </source>
</evidence>
<feature type="domain" description="AP2/ERF" evidence="8">
    <location>
        <begin position="16"/>
        <end position="73"/>
    </location>
</feature>
<dbReference type="Proteomes" id="UP000326396">
    <property type="component" value="Linkage Group LG3"/>
</dbReference>
<sequence length="927" mass="105290">MDSTPEELNSKKQEVKYKGVRRRKWGKFVSEIKDPKKGGNVWLGTFDSAIEAAKAYDKAAFQIRGTTAGLNFPLQSPEELNAATNTVVRGRRKRKKDIRSDENGKRESFKWTDESLVAMCNILNKHRSINGQDPQFKWPDLQLEFEKISDHKFKSVTALRSKYDAMRKKYNLWKSLKNGLQWNQTTGKLDCSDDWWEKKIKENPDFKSIRKNQPSRELQEAWDQLFENAVANQVHHENLEDDGSSEHMTNASQFGNLKTEEATTFIASVNKATQEDELEPNQGDGCEPSEKIVKISAKTKPIAMKCSTRGSERTRMLKEIMTQQNTSQQRACKVKKMPSVKQAGNSSISASVGVINRMVKHGLMTSCSELWCFAVDLFEDNVKRELFMSLPDDVGRLAWLQYKHKLCRLPATKSKPLIAIFDFSNTNFWSKSFLPHLTVPESMDNPPVEPKSEIDLEEKESDEEANVKYKGVRRRKSGKFAAEIGDPKKRASVWLGTFGSAIEAAKAYDKAAFEMRGTKATLNFPLEIGISPEESKDATTTTAFRGGRKRKIDVSEMAVVVVNSLEGKHNGDDSGPVDAGKVHDDSGPSSPPSAQGSGRSISRQSPSPLRQFPPIGSNESGKREYYKWTDDSLVALCKILKKHLTSNGLDPQFKWADLQLEFEKISQHKFKSVTALRSKYDAMTKKYNLWRLLKKGEISLRWNDITEELDCSDEWWEKKIKENPEFKKIRKRQPSKELQEAWDELFKNVVSNGGERVVNSLDASVQQTRHSSQFGNLETEEATSFSNFIKETRQEDRGDGCKRSQKIVKTSPKPKPKPKPILMKCDTIETERTRMLEELMTHQNATQQRALKVTKAPSVNQVGNSSISASISVINRMVEDGLMTSCSELWCFAVNLFEDNVKRELFMSLPDDVGRLAWLQYKHNLGN</sequence>
<comment type="subcellular location">
    <subcellularLocation>
        <location evidence="1">Nucleus</location>
    </subcellularLocation>
</comment>
<keyword evidence="2" id="KW-0611">Plant defense</keyword>
<evidence type="ECO:0000256" key="4">
    <source>
        <dbReference type="ARBA" id="ARBA00023125"/>
    </source>
</evidence>
<dbReference type="GO" id="GO:0003700">
    <property type="term" value="F:DNA-binding transcription factor activity"/>
    <property type="evidence" value="ECO:0007669"/>
    <property type="project" value="InterPro"/>
</dbReference>
<dbReference type="GO" id="GO:0006952">
    <property type="term" value="P:defense response"/>
    <property type="evidence" value="ECO:0007669"/>
    <property type="project" value="UniProtKB-KW"/>
</dbReference>
<dbReference type="FunFam" id="3.30.730.10:FF:000001">
    <property type="entry name" value="Ethylene-responsive transcription factor 2"/>
    <property type="match status" value="1"/>
</dbReference>
<reference evidence="9 10" key="1">
    <citation type="submission" date="2019-05" db="EMBL/GenBank/DDBJ databases">
        <title>Mikania micrantha, genome provides insights into the molecular mechanism of rapid growth.</title>
        <authorList>
            <person name="Liu B."/>
        </authorList>
    </citation>
    <scope>NUCLEOTIDE SEQUENCE [LARGE SCALE GENOMIC DNA]</scope>
    <source>
        <strain evidence="9">NLD-2019</strain>
        <tissue evidence="9">Leaf</tissue>
    </source>
</reference>
<proteinExistence type="predicted"/>
<dbReference type="InterPro" id="IPR016177">
    <property type="entry name" value="DNA-bd_dom_sf"/>
</dbReference>
<feature type="compositionally biased region" description="Acidic residues" evidence="7">
    <location>
        <begin position="455"/>
        <end position="464"/>
    </location>
</feature>
<dbReference type="InterPro" id="IPR001471">
    <property type="entry name" value="AP2/ERF_dom"/>
</dbReference>
<feature type="region of interest" description="Disordered" evidence="7">
    <location>
        <begin position="440"/>
        <end position="465"/>
    </location>
</feature>
<name>A0A5N6N432_9ASTR</name>
<evidence type="ECO:0000259" key="8">
    <source>
        <dbReference type="PROSITE" id="PS51032"/>
    </source>
</evidence>
<dbReference type="InterPro" id="IPR024752">
    <property type="entry name" value="Myb/SANT-like_dom"/>
</dbReference>
<feature type="domain" description="AP2/ERF" evidence="8">
    <location>
        <begin position="468"/>
        <end position="525"/>
    </location>
</feature>
<evidence type="ECO:0000313" key="9">
    <source>
        <dbReference type="EMBL" id="KAD4385029.1"/>
    </source>
</evidence>
<feature type="region of interest" description="Disordered" evidence="7">
    <location>
        <begin position="565"/>
        <end position="618"/>
    </location>
</feature>
<protein>
    <recommendedName>
        <fullName evidence="8">AP2/ERF domain-containing protein</fullName>
    </recommendedName>
</protein>
<dbReference type="GO" id="GO:0009873">
    <property type="term" value="P:ethylene-activated signaling pathway"/>
    <property type="evidence" value="ECO:0007669"/>
    <property type="project" value="InterPro"/>
</dbReference>
<keyword evidence="10" id="KW-1185">Reference proteome</keyword>
<accession>A0A5N6N432</accession>
<dbReference type="OrthoDB" id="4955136at2759"/>
<dbReference type="EMBL" id="SZYD01000013">
    <property type="protein sequence ID" value="KAD4385029.1"/>
    <property type="molecule type" value="Genomic_DNA"/>
</dbReference>
<evidence type="ECO:0000256" key="1">
    <source>
        <dbReference type="ARBA" id="ARBA00004123"/>
    </source>
</evidence>
<dbReference type="InterPro" id="IPR036955">
    <property type="entry name" value="AP2/ERF_dom_sf"/>
</dbReference>
<evidence type="ECO:0000256" key="7">
    <source>
        <dbReference type="SAM" id="MobiDB-lite"/>
    </source>
</evidence>
<keyword evidence="4" id="KW-0238">DNA-binding</keyword>
<dbReference type="AlphaFoldDB" id="A0A5N6N432"/>
<evidence type="ECO:0000256" key="3">
    <source>
        <dbReference type="ARBA" id="ARBA00023015"/>
    </source>
</evidence>
<dbReference type="InterPro" id="IPR044808">
    <property type="entry name" value="ERF_plant"/>
</dbReference>
<comment type="caution">
    <text evidence="9">The sequence shown here is derived from an EMBL/GenBank/DDBJ whole genome shotgun (WGS) entry which is preliminary data.</text>
</comment>
<feature type="region of interest" description="Disordered" evidence="7">
    <location>
        <begin position="792"/>
        <end position="820"/>
    </location>
</feature>
<keyword evidence="3" id="KW-0805">Transcription regulation</keyword>
<dbReference type="SMART" id="SM00380">
    <property type="entry name" value="AP2"/>
    <property type="match status" value="2"/>
</dbReference>
<feature type="compositionally biased region" description="Basic and acidic residues" evidence="7">
    <location>
        <begin position="792"/>
        <end position="802"/>
    </location>
</feature>
<dbReference type="GO" id="GO:0005634">
    <property type="term" value="C:nucleus"/>
    <property type="evidence" value="ECO:0007669"/>
    <property type="project" value="UniProtKB-SubCell"/>
</dbReference>
<gene>
    <name evidence="9" type="ORF">E3N88_25197</name>
</gene>
<evidence type="ECO:0000256" key="5">
    <source>
        <dbReference type="ARBA" id="ARBA00023163"/>
    </source>
</evidence>
<dbReference type="Gene3D" id="3.30.730.10">
    <property type="entry name" value="AP2/ERF domain"/>
    <property type="match status" value="2"/>
</dbReference>